<comment type="catalytic activity">
    <reaction evidence="11">
        <text>[GlcNAc-(1-&gt;4)-Mur2Ac(oyl-L-Ala-gamma-D-Glu-L-Lys-D-Ala-D-Ala)](n)-di-trans,octa-cis-undecaprenyl diphosphate + beta-D-GlcNAc-(1-&gt;4)-Mur2Ac(oyl-L-Ala-gamma-D-Glu-L-Lys-D-Ala-D-Ala)-di-trans,octa-cis-undecaprenyl diphosphate = [GlcNAc-(1-&gt;4)-Mur2Ac(oyl-L-Ala-gamma-D-Glu-L-Lys-D-Ala-D-Ala)](n+1)-di-trans,octa-cis-undecaprenyl diphosphate + di-trans,octa-cis-undecaprenyl diphosphate + H(+)</text>
        <dbReference type="Rhea" id="RHEA:23708"/>
        <dbReference type="Rhea" id="RHEA-COMP:9602"/>
        <dbReference type="Rhea" id="RHEA-COMP:9603"/>
        <dbReference type="ChEBI" id="CHEBI:15378"/>
        <dbReference type="ChEBI" id="CHEBI:58405"/>
        <dbReference type="ChEBI" id="CHEBI:60033"/>
        <dbReference type="ChEBI" id="CHEBI:78435"/>
        <dbReference type="EC" id="2.4.99.28"/>
    </reaction>
</comment>
<dbReference type="InterPro" id="IPR001264">
    <property type="entry name" value="Glyco_trans_51"/>
</dbReference>
<dbReference type="InterPro" id="IPR023346">
    <property type="entry name" value="Lysozyme-like_dom_sf"/>
</dbReference>
<dbReference type="GO" id="GO:0004180">
    <property type="term" value="F:carboxypeptidase activity"/>
    <property type="evidence" value="ECO:0007669"/>
    <property type="project" value="UniProtKB-KW"/>
</dbReference>
<dbReference type="EC" id="2.4.99.28" evidence="10"/>
<evidence type="ECO:0000256" key="7">
    <source>
        <dbReference type="ARBA" id="ARBA00022679"/>
    </source>
</evidence>
<dbReference type="InterPro" id="IPR009647">
    <property type="entry name" value="PBP_C"/>
</dbReference>
<gene>
    <name evidence="17" type="primary">pbpC</name>
    <name evidence="17" type="ORF">IPJ48_19540</name>
</gene>
<evidence type="ECO:0000256" key="9">
    <source>
        <dbReference type="ARBA" id="ARBA00023268"/>
    </source>
</evidence>
<dbReference type="InterPro" id="IPR050396">
    <property type="entry name" value="Glycosyltr_51/Transpeptidase"/>
</dbReference>
<keyword evidence="6" id="KW-0328">Glycosyltransferase</keyword>
<dbReference type="InterPro" id="IPR001460">
    <property type="entry name" value="PCN-bd_Tpept"/>
</dbReference>
<keyword evidence="5" id="KW-0645">Protease</keyword>
<evidence type="ECO:0000256" key="8">
    <source>
        <dbReference type="ARBA" id="ARBA00022801"/>
    </source>
</evidence>
<evidence type="ECO:0000313" key="17">
    <source>
        <dbReference type="EMBL" id="MBK7425091.1"/>
    </source>
</evidence>
<comment type="pathway">
    <text evidence="1">Cell wall biogenesis; peptidoglycan biosynthesis.</text>
</comment>
<keyword evidence="7" id="KW-0808">Transferase</keyword>
<evidence type="ECO:0000259" key="16">
    <source>
        <dbReference type="Pfam" id="PF06832"/>
    </source>
</evidence>
<dbReference type="Gene3D" id="1.10.3810.10">
    <property type="entry name" value="Biosynthetic peptidoglycan transglycosylase-like"/>
    <property type="match status" value="1"/>
</dbReference>
<comment type="caution">
    <text evidence="17">The sequence shown here is derived from an EMBL/GenBank/DDBJ whole genome shotgun (WGS) entry which is preliminary data.</text>
</comment>
<keyword evidence="13" id="KW-0732">Signal</keyword>
<dbReference type="EMBL" id="JADJNC010000060">
    <property type="protein sequence ID" value="MBK7425091.1"/>
    <property type="molecule type" value="Genomic_DNA"/>
</dbReference>
<accession>A0A9D7FHY6</accession>
<evidence type="ECO:0000256" key="5">
    <source>
        <dbReference type="ARBA" id="ARBA00022670"/>
    </source>
</evidence>
<evidence type="ECO:0000256" key="12">
    <source>
        <dbReference type="SAM" id="MobiDB-lite"/>
    </source>
</evidence>
<dbReference type="Pfam" id="PF06832">
    <property type="entry name" value="BiPBP_C"/>
    <property type="match status" value="1"/>
</dbReference>
<evidence type="ECO:0000259" key="14">
    <source>
        <dbReference type="Pfam" id="PF00905"/>
    </source>
</evidence>
<feature type="chain" id="PRO_5038537635" description="peptidoglycan glycosyltransferase" evidence="13">
    <location>
        <begin position="26"/>
        <end position="755"/>
    </location>
</feature>
<dbReference type="GO" id="GO:0030288">
    <property type="term" value="C:outer membrane-bounded periplasmic space"/>
    <property type="evidence" value="ECO:0007669"/>
    <property type="project" value="TreeGrafter"/>
</dbReference>
<evidence type="ECO:0000256" key="6">
    <source>
        <dbReference type="ARBA" id="ARBA00022676"/>
    </source>
</evidence>
<feature type="domain" description="Penicillin-binding protein transpeptidase" evidence="14">
    <location>
        <begin position="319"/>
        <end position="603"/>
    </location>
</feature>
<proteinExistence type="inferred from homology"/>
<dbReference type="GO" id="GO:0008658">
    <property type="term" value="F:penicillin binding"/>
    <property type="evidence" value="ECO:0007669"/>
    <property type="project" value="InterPro"/>
</dbReference>
<evidence type="ECO:0000256" key="11">
    <source>
        <dbReference type="ARBA" id="ARBA00049902"/>
    </source>
</evidence>
<feature type="signal peptide" evidence="13">
    <location>
        <begin position="1"/>
        <end position="25"/>
    </location>
</feature>
<name>A0A9D7FHY6_9RHOO</name>
<dbReference type="Pfam" id="PF00912">
    <property type="entry name" value="Transgly"/>
    <property type="match status" value="1"/>
</dbReference>
<reference evidence="17" key="1">
    <citation type="submission" date="2020-10" db="EMBL/GenBank/DDBJ databases">
        <title>Connecting structure to function with the recovery of over 1000 high-quality activated sludge metagenome-assembled genomes encoding full-length rRNA genes using long-read sequencing.</title>
        <authorList>
            <person name="Singleton C.M."/>
            <person name="Petriglieri F."/>
            <person name="Kristensen J.M."/>
            <person name="Kirkegaard R.H."/>
            <person name="Michaelsen T.Y."/>
            <person name="Andersen M.H."/>
            <person name="Karst S.M."/>
            <person name="Dueholm M.S."/>
            <person name="Nielsen P.H."/>
            <person name="Albertsen M."/>
        </authorList>
    </citation>
    <scope>NUCLEOTIDE SEQUENCE</scope>
    <source>
        <strain evidence="17">EsbW_18-Q3-R4-48_MAXAC.044</strain>
    </source>
</reference>
<dbReference type="PANTHER" id="PTHR32282">
    <property type="entry name" value="BINDING PROTEIN TRANSPEPTIDASE, PUTATIVE-RELATED"/>
    <property type="match status" value="1"/>
</dbReference>
<sequence length="755" mass="81192">MILHQARNGLLALACWALCSLPASALPSFAEVRASYAESDAVLLARDGRPLHSKRIDMRQRRLPWTRIEDVSPSLLRALLASEDKKFYEHAGVDWSAAAAGAWRNLWTTRTRGASTLSMQLVGLLDEQANDSAPRHGRRSVPEKISQAAGALWLEQRWKKDEILEAYLNLAGFRGEMVGVAAMSRGLFGKWPDGLDERESALAAALLRAPGASAQSVATRACGVLQAMAQMKRAGPAKCEGLDGLARLALAGGLRDQATGAGWLGAEQSPGLAPHLAQKLLNRPGERLRSTLDADLQRFASASLQRHLHDIARQNAEDGALLVIDNASGEVLAWVGSSGALSAAPEVDGVTALRQAGSTLKPFLYALAFERRDLTAASLLDDSPLAVTTSNGLYVPQNYAPEYRGWVSARMALGGSLNVPAVRTLVRIGPDALRDRLYAFGFKSLSENGDYYGFSLALGSADISLLMLANAYRTLANGGRWSPLRVSRDTGADKVRRPCVEGGCSGVFEGSARQVAAAAPVFIVADILADRTARVGTFGLESWLATPYWSAAKTGTSKDMRDNWCVGFSPRYTVAVWVGNAAGEAMHDVSGVSGAAPVWREVMDWLHRGGNNRPGVANVPPPGVRQQPIRFEPPGRIKEPARQEWFVAGTGMSVVRLAESTALAHIAYPGQGTIIALDPDIPPARQRIALQLSGQPDPGWQWQLDGQPLGPAAQEVLWRPSPGRHRLALADALGRELEAVRFEVRAMKGKRAKQP</sequence>
<dbReference type="Pfam" id="PF00905">
    <property type="entry name" value="Transpeptidase"/>
    <property type="match status" value="1"/>
</dbReference>
<dbReference type="NCBIfam" id="TIGR02073">
    <property type="entry name" value="PBP_1c"/>
    <property type="match status" value="1"/>
</dbReference>
<dbReference type="InterPro" id="IPR012338">
    <property type="entry name" value="Beta-lactam/transpept-like"/>
</dbReference>
<dbReference type="Proteomes" id="UP000886602">
    <property type="component" value="Unassembled WGS sequence"/>
</dbReference>
<feature type="domain" description="Penicillin-binding C-terminal" evidence="16">
    <location>
        <begin position="664"/>
        <end position="742"/>
    </location>
</feature>
<keyword evidence="4" id="KW-0121">Carboxypeptidase</keyword>
<evidence type="ECO:0000256" key="1">
    <source>
        <dbReference type="ARBA" id="ARBA00004752"/>
    </source>
</evidence>
<dbReference type="InterPro" id="IPR036950">
    <property type="entry name" value="PBP_transglycosylase"/>
</dbReference>
<dbReference type="GO" id="GO:0008955">
    <property type="term" value="F:peptidoglycan glycosyltransferase activity"/>
    <property type="evidence" value="ECO:0007669"/>
    <property type="project" value="UniProtKB-EC"/>
</dbReference>
<comment type="similarity">
    <text evidence="2">In the C-terminal section; belongs to the transpeptidase family.</text>
</comment>
<keyword evidence="9" id="KW-0511">Multifunctional enzyme</keyword>
<comment type="similarity">
    <text evidence="3">In the N-terminal section; belongs to the glycosyltransferase 51 family.</text>
</comment>
<feature type="domain" description="Glycosyl transferase family 51" evidence="15">
    <location>
        <begin position="59"/>
        <end position="228"/>
    </location>
</feature>
<dbReference type="InterPro" id="IPR011815">
    <property type="entry name" value="PBP_1c"/>
</dbReference>
<dbReference type="AlphaFoldDB" id="A0A9D7FHY6"/>
<keyword evidence="8" id="KW-0378">Hydrolase</keyword>
<dbReference type="GO" id="GO:0006508">
    <property type="term" value="P:proteolysis"/>
    <property type="evidence" value="ECO:0007669"/>
    <property type="project" value="UniProtKB-KW"/>
</dbReference>
<evidence type="ECO:0000256" key="13">
    <source>
        <dbReference type="SAM" id="SignalP"/>
    </source>
</evidence>
<dbReference type="Gene3D" id="3.40.710.10">
    <property type="entry name" value="DD-peptidase/beta-lactamase superfamily"/>
    <property type="match status" value="1"/>
</dbReference>
<dbReference type="SUPFAM" id="SSF53955">
    <property type="entry name" value="Lysozyme-like"/>
    <property type="match status" value="1"/>
</dbReference>
<organism evidence="17 18">
    <name type="scientific">Candidatus Propionivibrio dominans</name>
    <dbReference type="NCBI Taxonomy" id="2954373"/>
    <lineage>
        <taxon>Bacteria</taxon>
        <taxon>Pseudomonadati</taxon>
        <taxon>Pseudomonadota</taxon>
        <taxon>Betaproteobacteria</taxon>
        <taxon>Rhodocyclales</taxon>
        <taxon>Rhodocyclaceae</taxon>
        <taxon>Propionivibrio</taxon>
    </lineage>
</organism>
<dbReference type="GO" id="GO:0009252">
    <property type="term" value="P:peptidoglycan biosynthetic process"/>
    <property type="evidence" value="ECO:0007669"/>
    <property type="project" value="InterPro"/>
</dbReference>
<evidence type="ECO:0000259" key="15">
    <source>
        <dbReference type="Pfam" id="PF00912"/>
    </source>
</evidence>
<protein>
    <recommendedName>
        <fullName evidence="10">peptidoglycan glycosyltransferase</fullName>
        <ecNumber evidence="10">2.4.99.28</ecNumber>
    </recommendedName>
</protein>
<feature type="region of interest" description="Disordered" evidence="12">
    <location>
        <begin position="613"/>
        <end position="634"/>
    </location>
</feature>
<evidence type="ECO:0000256" key="4">
    <source>
        <dbReference type="ARBA" id="ARBA00022645"/>
    </source>
</evidence>
<evidence type="ECO:0000313" key="18">
    <source>
        <dbReference type="Proteomes" id="UP000886602"/>
    </source>
</evidence>
<evidence type="ECO:0000256" key="3">
    <source>
        <dbReference type="ARBA" id="ARBA00007739"/>
    </source>
</evidence>
<dbReference type="SUPFAM" id="SSF56601">
    <property type="entry name" value="beta-lactamase/transpeptidase-like"/>
    <property type="match status" value="1"/>
</dbReference>
<evidence type="ECO:0000256" key="10">
    <source>
        <dbReference type="ARBA" id="ARBA00044770"/>
    </source>
</evidence>
<dbReference type="PANTHER" id="PTHR32282:SF15">
    <property type="entry name" value="PENICILLIN-BINDING PROTEIN 1C"/>
    <property type="match status" value="1"/>
</dbReference>
<evidence type="ECO:0000256" key="2">
    <source>
        <dbReference type="ARBA" id="ARBA00007090"/>
    </source>
</evidence>